<dbReference type="InterPro" id="IPR037171">
    <property type="entry name" value="NagB/RpiA_transferase-like"/>
</dbReference>
<dbReference type="SMART" id="SM01134">
    <property type="entry name" value="DeoRC"/>
    <property type="match status" value="1"/>
</dbReference>
<dbReference type="PANTHER" id="PTHR30363">
    <property type="entry name" value="HTH-TYPE TRANSCRIPTIONAL REGULATOR SRLR-RELATED"/>
    <property type="match status" value="1"/>
</dbReference>
<reference evidence="5 6" key="1">
    <citation type="submission" date="2018-06" db="EMBL/GenBank/DDBJ databases">
        <title>Genomic Encyclopedia of Type Strains, Phase III (KMG-III): the genomes of soil and plant-associated and newly described type strains.</title>
        <authorList>
            <person name="Whitman W."/>
        </authorList>
    </citation>
    <scope>NUCLEOTIDE SEQUENCE [LARGE SCALE GENOMIC DNA]</scope>
    <source>
        <strain evidence="5 6">CECT 7730</strain>
    </source>
</reference>
<dbReference type="InterPro" id="IPR050313">
    <property type="entry name" value="Carb_Metab_HTH_regulators"/>
</dbReference>
<dbReference type="InterPro" id="IPR018356">
    <property type="entry name" value="Tscrpt_reg_HTH_DeoR_CS"/>
</dbReference>
<evidence type="ECO:0000256" key="2">
    <source>
        <dbReference type="ARBA" id="ARBA00023125"/>
    </source>
</evidence>
<dbReference type="SUPFAM" id="SSF100950">
    <property type="entry name" value="NagB/RpiA/CoA transferase-like"/>
    <property type="match status" value="1"/>
</dbReference>
<dbReference type="PANTHER" id="PTHR30363:SF55">
    <property type="entry name" value="HTH-TYPE TRANSCRIPTIONAL REGULATOR ULAR"/>
    <property type="match status" value="1"/>
</dbReference>
<dbReference type="GO" id="GO:0003700">
    <property type="term" value="F:DNA-binding transcription factor activity"/>
    <property type="evidence" value="ECO:0007669"/>
    <property type="project" value="InterPro"/>
</dbReference>
<evidence type="ECO:0000313" key="6">
    <source>
        <dbReference type="Proteomes" id="UP000247551"/>
    </source>
</evidence>
<dbReference type="Pfam" id="PF00455">
    <property type="entry name" value="DeoRC"/>
    <property type="match status" value="1"/>
</dbReference>
<dbReference type="PROSITE" id="PS00894">
    <property type="entry name" value="HTH_DEOR_1"/>
    <property type="match status" value="1"/>
</dbReference>
<evidence type="ECO:0000313" key="5">
    <source>
        <dbReference type="EMBL" id="PYF81021.1"/>
    </source>
</evidence>
<dbReference type="InterPro" id="IPR014036">
    <property type="entry name" value="DeoR-like_C"/>
</dbReference>
<accession>A0A318UZS5</accession>
<proteinExistence type="predicted"/>
<dbReference type="AlphaFoldDB" id="A0A318UZS5"/>
<feature type="domain" description="HTH deoR-type" evidence="4">
    <location>
        <begin position="3"/>
        <end position="58"/>
    </location>
</feature>
<dbReference type="Proteomes" id="UP000247551">
    <property type="component" value="Unassembled WGS sequence"/>
</dbReference>
<dbReference type="GO" id="GO:0003677">
    <property type="term" value="F:DNA binding"/>
    <property type="evidence" value="ECO:0007669"/>
    <property type="project" value="UniProtKB-KW"/>
</dbReference>
<organism evidence="5 6">
    <name type="scientific">Marinomonas alcarazii</name>
    <dbReference type="NCBI Taxonomy" id="491949"/>
    <lineage>
        <taxon>Bacteria</taxon>
        <taxon>Pseudomonadati</taxon>
        <taxon>Pseudomonadota</taxon>
        <taxon>Gammaproteobacteria</taxon>
        <taxon>Oceanospirillales</taxon>
        <taxon>Oceanospirillaceae</taxon>
        <taxon>Marinomonas</taxon>
    </lineage>
</organism>
<keyword evidence="2" id="KW-0238">DNA-binding</keyword>
<dbReference type="RefSeq" id="WP_110575882.1">
    <property type="nucleotide sequence ID" value="NZ_QKLW01000005.1"/>
</dbReference>
<sequence>MHEIERHRVILSEVEARPIVTVAHLADVLGASEATVRRDISFLDKQKKLRRVRGGAEAINPPSDVSLLGRPYSVSQTINMDIKRCIAKAAVDLLSDNMSIMISGGTTTAAMSEFMRGLKLQVLTNSFSIADQLIKKSKCSVTVPSGKIHREQNIILSPFPDDISNHTYADVLFIGAYGINSHGVMETDPQIVQAVMKLINRADQRVLLVDSTKFQNRSSMIICPLSQIDIVITDDGIDNKSKEVIKAAGCRLIIVEQQKQ</sequence>
<dbReference type="InterPro" id="IPR036390">
    <property type="entry name" value="WH_DNA-bd_sf"/>
</dbReference>
<dbReference type="PROSITE" id="PS51000">
    <property type="entry name" value="HTH_DEOR_2"/>
    <property type="match status" value="1"/>
</dbReference>
<protein>
    <submittedName>
        <fullName evidence="5">DeoR family transcriptional regulator</fullName>
    </submittedName>
</protein>
<dbReference type="PRINTS" id="PR00037">
    <property type="entry name" value="HTHLACR"/>
</dbReference>
<dbReference type="Gene3D" id="3.40.50.1360">
    <property type="match status" value="1"/>
</dbReference>
<dbReference type="SUPFAM" id="SSF46785">
    <property type="entry name" value="Winged helix' DNA-binding domain"/>
    <property type="match status" value="1"/>
</dbReference>
<dbReference type="EMBL" id="QKLW01000005">
    <property type="protein sequence ID" value="PYF81021.1"/>
    <property type="molecule type" value="Genomic_DNA"/>
</dbReference>
<dbReference type="Pfam" id="PF08220">
    <property type="entry name" value="HTH_DeoR"/>
    <property type="match status" value="1"/>
</dbReference>
<name>A0A318UZS5_9GAMM</name>
<evidence type="ECO:0000256" key="3">
    <source>
        <dbReference type="ARBA" id="ARBA00023163"/>
    </source>
</evidence>
<dbReference type="InterPro" id="IPR001034">
    <property type="entry name" value="DeoR_HTH"/>
</dbReference>
<comment type="caution">
    <text evidence="5">The sequence shown here is derived from an EMBL/GenBank/DDBJ whole genome shotgun (WGS) entry which is preliminary data.</text>
</comment>
<keyword evidence="1" id="KW-0805">Transcription regulation</keyword>
<evidence type="ECO:0000259" key="4">
    <source>
        <dbReference type="PROSITE" id="PS51000"/>
    </source>
</evidence>
<dbReference type="SMART" id="SM00420">
    <property type="entry name" value="HTH_DEOR"/>
    <property type="match status" value="1"/>
</dbReference>
<keyword evidence="3" id="KW-0804">Transcription</keyword>
<keyword evidence="6" id="KW-1185">Reference proteome</keyword>
<evidence type="ECO:0000256" key="1">
    <source>
        <dbReference type="ARBA" id="ARBA00023015"/>
    </source>
</evidence>
<gene>
    <name evidence="5" type="ORF">DFP75_105111</name>
</gene>